<protein>
    <submittedName>
        <fullName evidence="5">Putative periplasmic serine endoprotease DegP-like</fullName>
        <ecNumber evidence="5">3.4.21.107</ecNumber>
    </submittedName>
</protein>
<dbReference type="Gene3D" id="2.30.42.10">
    <property type="match status" value="1"/>
</dbReference>
<evidence type="ECO:0000256" key="1">
    <source>
        <dbReference type="ARBA" id="ARBA00010541"/>
    </source>
</evidence>
<dbReference type="KEGG" id="lcre:Pla8534_42940"/>
<dbReference type="InterPro" id="IPR001940">
    <property type="entry name" value="Peptidase_S1C"/>
</dbReference>
<comment type="similarity">
    <text evidence="1">Belongs to the peptidase S1C family.</text>
</comment>
<dbReference type="PRINTS" id="PR00834">
    <property type="entry name" value="PROTEASES2C"/>
</dbReference>
<dbReference type="SMART" id="SM00228">
    <property type="entry name" value="PDZ"/>
    <property type="match status" value="1"/>
</dbReference>
<dbReference type="InterPro" id="IPR001478">
    <property type="entry name" value="PDZ"/>
</dbReference>
<evidence type="ECO:0000313" key="5">
    <source>
        <dbReference type="EMBL" id="QDU96473.1"/>
    </source>
</evidence>
<keyword evidence="2 5" id="KW-0645">Protease</keyword>
<evidence type="ECO:0000313" key="6">
    <source>
        <dbReference type="Proteomes" id="UP000317648"/>
    </source>
</evidence>
<name>A0A518DXA3_9BACT</name>
<keyword evidence="3 5" id="KW-0378">Hydrolase</keyword>
<proteinExistence type="inferred from homology"/>
<sequence length="350" mass="37486">MPQSTFRWFQGRRVFSRTQIERGKGALRLQLAIIILCLSSAATVSAKDADVETIFAGSTPASVADLKAMQDRVHEVVKKVNETVVGVRVGSAQGSGVVISEDGFVLTAAHVNGKPGRTVTFIFPDGSTRRGKTLGVNRGVDSGLMKISLKDGEKLQFAEQGDSTKVKIGQWVIAIGHPNGYQEGRQPVVRLGRVLTNRNTVMSTDCTLVGGDSGGPLFNADGEVIAIHSRIGSPLTANMHVPVNSFRDTWDRLAASEEWGSLDDGGPYIGVQGDPNSDKAIIARVYPDAPADKAGIKEGDILTKFDGEKVTDFASLATFVGRKSPGDRVPIEVLRDGETIRLEMTIGVRE</sequence>
<evidence type="ECO:0000256" key="2">
    <source>
        <dbReference type="ARBA" id="ARBA00022670"/>
    </source>
</evidence>
<evidence type="ECO:0000256" key="3">
    <source>
        <dbReference type="ARBA" id="ARBA00022801"/>
    </source>
</evidence>
<dbReference type="AlphaFoldDB" id="A0A518DXA3"/>
<reference evidence="5 6" key="1">
    <citation type="submission" date="2019-02" db="EMBL/GenBank/DDBJ databases">
        <title>Deep-cultivation of Planctomycetes and their phenomic and genomic characterization uncovers novel biology.</title>
        <authorList>
            <person name="Wiegand S."/>
            <person name="Jogler M."/>
            <person name="Boedeker C."/>
            <person name="Pinto D."/>
            <person name="Vollmers J."/>
            <person name="Rivas-Marin E."/>
            <person name="Kohn T."/>
            <person name="Peeters S.H."/>
            <person name="Heuer A."/>
            <person name="Rast P."/>
            <person name="Oberbeckmann S."/>
            <person name="Bunk B."/>
            <person name="Jeske O."/>
            <person name="Meyerdierks A."/>
            <person name="Storesund J.E."/>
            <person name="Kallscheuer N."/>
            <person name="Luecker S."/>
            <person name="Lage O.M."/>
            <person name="Pohl T."/>
            <person name="Merkel B.J."/>
            <person name="Hornburger P."/>
            <person name="Mueller R.-W."/>
            <person name="Bruemmer F."/>
            <person name="Labrenz M."/>
            <person name="Spormann A.M."/>
            <person name="Op den Camp H."/>
            <person name="Overmann J."/>
            <person name="Amann R."/>
            <person name="Jetten M.S.M."/>
            <person name="Mascher T."/>
            <person name="Medema M.H."/>
            <person name="Devos D.P."/>
            <person name="Kaster A.-K."/>
            <person name="Ovreas L."/>
            <person name="Rohde M."/>
            <person name="Galperin M.Y."/>
            <person name="Jogler C."/>
        </authorList>
    </citation>
    <scope>NUCLEOTIDE SEQUENCE [LARGE SCALE GENOMIC DNA]</scope>
    <source>
        <strain evidence="5 6">Pla85_3_4</strain>
    </source>
</reference>
<dbReference type="Pfam" id="PF13180">
    <property type="entry name" value="PDZ_2"/>
    <property type="match status" value="1"/>
</dbReference>
<dbReference type="GO" id="GO:0006508">
    <property type="term" value="P:proteolysis"/>
    <property type="evidence" value="ECO:0007669"/>
    <property type="project" value="UniProtKB-KW"/>
</dbReference>
<keyword evidence="6" id="KW-1185">Reference proteome</keyword>
<dbReference type="SUPFAM" id="SSF50494">
    <property type="entry name" value="Trypsin-like serine proteases"/>
    <property type="match status" value="1"/>
</dbReference>
<dbReference type="GO" id="GO:0004252">
    <property type="term" value="F:serine-type endopeptidase activity"/>
    <property type="evidence" value="ECO:0007669"/>
    <property type="project" value="InterPro"/>
</dbReference>
<dbReference type="Gene3D" id="2.40.10.10">
    <property type="entry name" value="Trypsin-like serine proteases"/>
    <property type="match status" value="2"/>
</dbReference>
<feature type="domain" description="PDZ" evidence="4">
    <location>
        <begin position="263"/>
        <end position="337"/>
    </location>
</feature>
<accession>A0A518DXA3</accession>
<dbReference type="InterPro" id="IPR009003">
    <property type="entry name" value="Peptidase_S1_PA"/>
</dbReference>
<dbReference type="PANTHER" id="PTHR22939:SF129">
    <property type="entry name" value="SERINE PROTEASE HTRA2, MITOCHONDRIAL"/>
    <property type="match status" value="1"/>
</dbReference>
<dbReference type="Proteomes" id="UP000317648">
    <property type="component" value="Chromosome"/>
</dbReference>
<dbReference type="Pfam" id="PF13365">
    <property type="entry name" value="Trypsin_2"/>
    <property type="match status" value="1"/>
</dbReference>
<evidence type="ECO:0000259" key="4">
    <source>
        <dbReference type="PROSITE" id="PS50106"/>
    </source>
</evidence>
<dbReference type="EC" id="3.4.21.107" evidence="5"/>
<dbReference type="InterPro" id="IPR043504">
    <property type="entry name" value="Peptidase_S1_PA_chymotrypsin"/>
</dbReference>
<organism evidence="5 6">
    <name type="scientific">Lignipirellula cremea</name>
    <dbReference type="NCBI Taxonomy" id="2528010"/>
    <lineage>
        <taxon>Bacteria</taxon>
        <taxon>Pseudomonadati</taxon>
        <taxon>Planctomycetota</taxon>
        <taxon>Planctomycetia</taxon>
        <taxon>Pirellulales</taxon>
        <taxon>Pirellulaceae</taxon>
        <taxon>Lignipirellula</taxon>
    </lineage>
</organism>
<dbReference type="PROSITE" id="PS50106">
    <property type="entry name" value="PDZ"/>
    <property type="match status" value="1"/>
</dbReference>
<gene>
    <name evidence="5" type="primary">mucD_5</name>
    <name evidence="5" type="ORF">Pla8534_42940</name>
</gene>
<dbReference type="InterPro" id="IPR036034">
    <property type="entry name" value="PDZ_sf"/>
</dbReference>
<dbReference type="SUPFAM" id="SSF50156">
    <property type="entry name" value="PDZ domain-like"/>
    <property type="match status" value="1"/>
</dbReference>
<dbReference type="PANTHER" id="PTHR22939">
    <property type="entry name" value="SERINE PROTEASE FAMILY S1C HTRA-RELATED"/>
    <property type="match status" value="1"/>
</dbReference>
<dbReference type="EMBL" id="CP036433">
    <property type="protein sequence ID" value="QDU96473.1"/>
    <property type="molecule type" value="Genomic_DNA"/>
</dbReference>